<reference evidence="1" key="1">
    <citation type="submission" date="2020-08" db="EMBL/GenBank/DDBJ databases">
        <title>Genome sequencing and assembly of the red palm weevil Rhynchophorus ferrugineus.</title>
        <authorList>
            <person name="Dias G.B."/>
            <person name="Bergman C.M."/>
            <person name="Manee M."/>
        </authorList>
    </citation>
    <scope>NUCLEOTIDE SEQUENCE</scope>
    <source>
        <strain evidence="1">AA-2017</strain>
        <tissue evidence="1">Whole larva</tissue>
    </source>
</reference>
<gene>
    <name evidence="1" type="ORF">GWI33_013983</name>
</gene>
<name>A0A834I5F1_RHYFE</name>
<evidence type="ECO:0000313" key="1">
    <source>
        <dbReference type="EMBL" id="KAF7273304.1"/>
    </source>
</evidence>
<dbReference type="Proteomes" id="UP000625711">
    <property type="component" value="Unassembled WGS sequence"/>
</dbReference>
<organism evidence="1 2">
    <name type="scientific">Rhynchophorus ferrugineus</name>
    <name type="common">Red palm weevil</name>
    <name type="synonym">Curculio ferrugineus</name>
    <dbReference type="NCBI Taxonomy" id="354439"/>
    <lineage>
        <taxon>Eukaryota</taxon>
        <taxon>Metazoa</taxon>
        <taxon>Ecdysozoa</taxon>
        <taxon>Arthropoda</taxon>
        <taxon>Hexapoda</taxon>
        <taxon>Insecta</taxon>
        <taxon>Pterygota</taxon>
        <taxon>Neoptera</taxon>
        <taxon>Endopterygota</taxon>
        <taxon>Coleoptera</taxon>
        <taxon>Polyphaga</taxon>
        <taxon>Cucujiformia</taxon>
        <taxon>Curculionidae</taxon>
        <taxon>Dryophthorinae</taxon>
        <taxon>Rhynchophorus</taxon>
    </lineage>
</organism>
<dbReference type="EMBL" id="JAACXV010013498">
    <property type="protein sequence ID" value="KAF7273304.1"/>
    <property type="molecule type" value="Genomic_DNA"/>
</dbReference>
<proteinExistence type="predicted"/>
<protein>
    <submittedName>
        <fullName evidence="1">Uncharacterized protein</fullName>
    </submittedName>
</protein>
<evidence type="ECO:0000313" key="2">
    <source>
        <dbReference type="Proteomes" id="UP000625711"/>
    </source>
</evidence>
<sequence>MNSTNQQLVENKNNNVVVQILSEHNYAKTSEDSKWNEPENSQAVAFNILSEHNYAKSYEGSIWKDPESRQAVAMDM</sequence>
<keyword evidence="2" id="KW-1185">Reference proteome</keyword>
<accession>A0A834I5F1</accession>
<comment type="caution">
    <text evidence="1">The sequence shown here is derived from an EMBL/GenBank/DDBJ whole genome shotgun (WGS) entry which is preliminary data.</text>
</comment>
<dbReference type="AlphaFoldDB" id="A0A834I5F1"/>